<keyword evidence="1 4" id="KW-0808">Transferase</keyword>
<dbReference type="Proteomes" id="UP000199642">
    <property type="component" value="Unassembled WGS sequence"/>
</dbReference>
<dbReference type="PANTHER" id="PTHR46401:SF2">
    <property type="entry name" value="GLYCOSYLTRANSFERASE WBBK-RELATED"/>
    <property type="match status" value="1"/>
</dbReference>
<name>A0A1I2SEX4_9BACT</name>
<evidence type="ECO:0000256" key="1">
    <source>
        <dbReference type="ARBA" id="ARBA00022679"/>
    </source>
</evidence>
<organism evidence="4 5">
    <name type="scientific">Algoriphagus hitonicola</name>
    <dbReference type="NCBI Taxonomy" id="435880"/>
    <lineage>
        <taxon>Bacteria</taxon>
        <taxon>Pseudomonadati</taxon>
        <taxon>Bacteroidota</taxon>
        <taxon>Cytophagia</taxon>
        <taxon>Cytophagales</taxon>
        <taxon>Cyclobacteriaceae</taxon>
        <taxon>Algoriphagus</taxon>
    </lineage>
</organism>
<dbReference type="InterPro" id="IPR028098">
    <property type="entry name" value="Glyco_trans_4-like_N"/>
</dbReference>
<dbReference type="EMBL" id="FOPC01000004">
    <property type="protein sequence ID" value="SFG49437.1"/>
    <property type="molecule type" value="Genomic_DNA"/>
</dbReference>
<dbReference type="GO" id="GO:0016757">
    <property type="term" value="F:glycosyltransferase activity"/>
    <property type="evidence" value="ECO:0007669"/>
    <property type="project" value="InterPro"/>
</dbReference>
<evidence type="ECO:0000259" key="3">
    <source>
        <dbReference type="Pfam" id="PF13579"/>
    </source>
</evidence>
<feature type="domain" description="Glycosyl transferase family 1" evidence="2">
    <location>
        <begin position="211"/>
        <end position="377"/>
    </location>
</feature>
<sequence>MAEITKAMKIIYVHQYFRTPEEGGAVRSFHLAMGMIRAGMEVEMITAGNQPSYDQQWINGIKVHYLPIPYDQSFGFLKRVIAFWRFFRQSKTLIKKLKRPDLLYISSTPLTTGLIGLWAKKKLALPYVFEVRDLWPEAPIQVGVIQNAFLKKTLYKLESKIYHEALKIVALSPGIASYIRNIDPKIPVSIIPNFADLERFFPQEKSPASLKKYGLTDDLTIVYTGAIGEVNAVDELISLAQLAQENEKAWQFLIMGNGSKKEEIIQSVKNLKLQNVSFIPFGSRGRVHEVLCLADFAWVSFAHLPVLKTNSPNKFFDAISSGKAIIVNHKGWVYQLVQEFDLGISCLPGKMQQCFEMLEELEMHPEQIQQMQKNARRLAEQNFSKEQAQRRLAQLLDPSHNPPIAGDEAYILTA</sequence>
<reference evidence="5" key="1">
    <citation type="submission" date="2016-10" db="EMBL/GenBank/DDBJ databases">
        <authorList>
            <person name="Varghese N."/>
            <person name="Submissions S."/>
        </authorList>
    </citation>
    <scope>NUCLEOTIDE SEQUENCE [LARGE SCALE GENOMIC DNA]</scope>
    <source>
        <strain evidence="5">DSM 19315</strain>
    </source>
</reference>
<gene>
    <name evidence="4" type="ORF">SAMN04487988_104183</name>
</gene>
<dbReference type="AlphaFoldDB" id="A0A1I2SEX4"/>
<dbReference type="Pfam" id="PF00534">
    <property type="entry name" value="Glycos_transf_1"/>
    <property type="match status" value="1"/>
</dbReference>
<dbReference type="CDD" id="cd03794">
    <property type="entry name" value="GT4_WbuB-like"/>
    <property type="match status" value="1"/>
</dbReference>
<proteinExistence type="predicted"/>
<dbReference type="PANTHER" id="PTHR46401">
    <property type="entry name" value="GLYCOSYLTRANSFERASE WBBK-RELATED"/>
    <property type="match status" value="1"/>
</dbReference>
<evidence type="ECO:0000313" key="4">
    <source>
        <dbReference type="EMBL" id="SFG49437.1"/>
    </source>
</evidence>
<dbReference type="Gene3D" id="3.40.50.2000">
    <property type="entry name" value="Glycogen Phosphorylase B"/>
    <property type="match status" value="2"/>
</dbReference>
<keyword evidence="5" id="KW-1185">Reference proteome</keyword>
<accession>A0A1I2SEX4</accession>
<dbReference type="Pfam" id="PF13579">
    <property type="entry name" value="Glyco_trans_4_4"/>
    <property type="match status" value="1"/>
</dbReference>
<evidence type="ECO:0000313" key="5">
    <source>
        <dbReference type="Proteomes" id="UP000199642"/>
    </source>
</evidence>
<dbReference type="GO" id="GO:0009103">
    <property type="term" value="P:lipopolysaccharide biosynthetic process"/>
    <property type="evidence" value="ECO:0007669"/>
    <property type="project" value="TreeGrafter"/>
</dbReference>
<evidence type="ECO:0000259" key="2">
    <source>
        <dbReference type="Pfam" id="PF00534"/>
    </source>
</evidence>
<dbReference type="InterPro" id="IPR001296">
    <property type="entry name" value="Glyco_trans_1"/>
</dbReference>
<protein>
    <submittedName>
        <fullName evidence="4">Glycosyltransferase involved in cell wall bisynthesis</fullName>
    </submittedName>
</protein>
<dbReference type="STRING" id="435880.SAMN04487988_104183"/>
<dbReference type="SUPFAM" id="SSF53756">
    <property type="entry name" value="UDP-Glycosyltransferase/glycogen phosphorylase"/>
    <property type="match status" value="1"/>
</dbReference>
<feature type="domain" description="Glycosyltransferase subfamily 4-like N-terminal" evidence="3">
    <location>
        <begin position="23"/>
        <end position="193"/>
    </location>
</feature>